<comment type="caution">
    <text evidence="1">The sequence shown here is derived from an EMBL/GenBank/DDBJ whole genome shotgun (WGS) entry which is preliminary data.</text>
</comment>
<proteinExistence type="predicted"/>
<dbReference type="STRING" id="1895771.BGO89_03715"/>
<evidence type="ECO:0000313" key="2">
    <source>
        <dbReference type="Proteomes" id="UP000184233"/>
    </source>
</evidence>
<accession>A0A1M3L557</accession>
<gene>
    <name evidence="1" type="ORF">BGO89_03715</name>
</gene>
<dbReference type="Proteomes" id="UP000184233">
    <property type="component" value="Unassembled WGS sequence"/>
</dbReference>
<evidence type="ECO:0000313" key="1">
    <source>
        <dbReference type="EMBL" id="OJX60692.1"/>
    </source>
</evidence>
<sequence>MNNVRTYDSVVARYVLGLILVALFPMHESSALTDSVWYHFKAGSMAFTTSKARWSTNVPTPTAFRKFLAISGSRKRYAGPFGNQHVRITLDSLPPHGRLVVEALVYILGSWDGNADGDRLSIVVDGRDTLLHSTFSNTTWAQSYPRGVGRAANPRWSGAADTNVTGFRFTEANVYDGPLDAGYRLRFVVPHDRDSAIIDFIGVLKDVRPTTDNEAWGIASLRITPEGGPPPGIELTDTVRNDGERSLAGDGRKVDDDLVLLSCFDPYAERRSFAVSIDTAGWVRLWNDRRRTHDPVLYVRLEDAERAALGEAIDKVMHDATTIDKPDHGICSIVIGGRSMDFGGVRTPSLQRIHDVIDRTLRNNGWIVIP</sequence>
<protein>
    <submittedName>
        <fullName evidence="1">Uncharacterized protein</fullName>
    </submittedName>
</protein>
<reference evidence="1 2" key="1">
    <citation type="submission" date="2016-09" db="EMBL/GenBank/DDBJ databases">
        <title>Genome-resolved meta-omics ties microbial dynamics to process performance in biotechnology for thiocyanate degradation.</title>
        <authorList>
            <person name="Kantor R.S."/>
            <person name="Huddy R.J."/>
            <person name="Iyer R."/>
            <person name="Thomas B.C."/>
            <person name="Brown C.T."/>
            <person name="Anantharaman K."/>
            <person name="Tringe S."/>
            <person name="Hettich R.L."/>
            <person name="Harrison S.T."/>
            <person name="Banfield J.F."/>
        </authorList>
    </citation>
    <scope>NUCLEOTIDE SEQUENCE [LARGE SCALE GENOMIC DNA]</scope>
    <source>
        <strain evidence="1">59-99</strain>
    </source>
</reference>
<name>A0A1M3L557_9BACT</name>
<dbReference type="AlphaFoldDB" id="A0A1M3L557"/>
<organism evidence="1 2">
    <name type="scientific">Candidatus Kapaibacterium thiocyanatum</name>
    <dbReference type="NCBI Taxonomy" id="1895771"/>
    <lineage>
        <taxon>Bacteria</taxon>
        <taxon>Pseudomonadati</taxon>
        <taxon>Candidatus Kapaibacteriota</taxon>
        <taxon>Candidatus Kapaibacteriia</taxon>
        <taxon>Candidatus Kapaibacteriales</taxon>
        <taxon>Candidatus Kapaibacteriaceae</taxon>
        <taxon>Candidatus Kapaibacterium</taxon>
    </lineage>
</organism>
<dbReference type="EMBL" id="MKVH01000003">
    <property type="protein sequence ID" value="OJX60692.1"/>
    <property type="molecule type" value="Genomic_DNA"/>
</dbReference>